<evidence type="ECO:0000313" key="7">
    <source>
        <dbReference type="EMBL" id="KFN11141.1"/>
    </source>
</evidence>
<feature type="transmembrane region" description="Helical" evidence="6">
    <location>
        <begin position="112"/>
        <end position="135"/>
    </location>
</feature>
<keyword evidence="8" id="KW-1185">Reference proteome</keyword>
<dbReference type="Proteomes" id="UP000029278">
    <property type="component" value="Unassembled WGS sequence"/>
</dbReference>
<evidence type="ECO:0000256" key="5">
    <source>
        <dbReference type="ARBA" id="ARBA00023136"/>
    </source>
</evidence>
<evidence type="ECO:0000256" key="2">
    <source>
        <dbReference type="ARBA" id="ARBA00022475"/>
    </source>
</evidence>
<dbReference type="EMBL" id="JMQA01000012">
    <property type="protein sequence ID" value="KFN11141.1"/>
    <property type="molecule type" value="Genomic_DNA"/>
</dbReference>
<gene>
    <name evidence="7" type="ORF">DJ90_2494</name>
</gene>
<feature type="transmembrane region" description="Helical" evidence="6">
    <location>
        <begin position="6"/>
        <end position="28"/>
    </location>
</feature>
<evidence type="ECO:0000256" key="6">
    <source>
        <dbReference type="SAM" id="Phobius"/>
    </source>
</evidence>
<feature type="transmembrane region" description="Helical" evidence="6">
    <location>
        <begin position="147"/>
        <end position="173"/>
    </location>
</feature>
<evidence type="ECO:0000256" key="1">
    <source>
        <dbReference type="ARBA" id="ARBA00004651"/>
    </source>
</evidence>
<dbReference type="PANTHER" id="PTHR30086:SF20">
    <property type="entry name" value="ARGININE EXPORTER PROTEIN ARGO-RELATED"/>
    <property type="match status" value="1"/>
</dbReference>
<keyword evidence="4 6" id="KW-1133">Transmembrane helix</keyword>
<dbReference type="STRING" id="44252.DJ90_2494"/>
<keyword evidence="5 6" id="KW-0472">Membrane</keyword>
<keyword evidence="2" id="KW-1003">Cell membrane</keyword>
<dbReference type="OrthoDB" id="7874789at2"/>
<feature type="transmembrane region" description="Helical" evidence="6">
    <location>
        <begin position="73"/>
        <end position="92"/>
    </location>
</feature>
<evidence type="ECO:0000256" key="4">
    <source>
        <dbReference type="ARBA" id="ARBA00022989"/>
    </source>
</evidence>
<organism evidence="7 8">
    <name type="scientific">Paenibacillus macerans</name>
    <name type="common">Bacillus macerans</name>
    <dbReference type="NCBI Taxonomy" id="44252"/>
    <lineage>
        <taxon>Bacteria</taxon>
        <taxon>Bacillati</taxon>
        <taxon>Bacillota</taxon>
        <taxon>Bacilli</taxon>
        <taxon>Bacillales</taxon>
        <taxon>Paenibacillaceae</taxon>
        <taxon>Paenibacillus</taxon>
    </lineage>
</organism>
<dbReference type="PATRIC" id="fig|44252.3.peg.854"/>
<evidence type="ECO:0000256" key="3">
    <source>
        <dbReference type="ARBA" id="ARBA00022692"/>
    </source>
</evidence>
<protein>
    <submittedName>
        <fullName evidence="7">LysE type translocator family protein</fullName>
    </submittedName>
</protein>
<dbReference type="HOGENOM" id="CLU_087840_1_1_9"/>
<dbReference type="InterPro" id="IPR001123">
    <property type="entry name" value="LeuE-type"/>
</dbReference>
<dbReference type="Pfam" id="PF01810">
    <property type="entry name" value="LysE"/>
    <property type="match status" value="1"/>
</dbReference>
<proteinExistence type="predicted"/>
<keyword evidence="3 6" id="KW-0812">Transmembrane</keyword>
<dbReference type="AlphaFoldDB" id="A0A091A4E5"/>
<evidence type="ECO:0000313" key="8">
    <source>
        <dbReference type="Proteomes" id="UP000029278"/>
    </source>
</evidence>
<comment type="caution">
    <text evidence="7">The sequence shown here is derived from an EMBL/GenBank/DDBJ whole genome shotgun (WGS) entry which is preliminary data.</text>
</comment>
<comment type="subcellular location">
    <subcellularLocation>
        <location evidence="1">Cell membrane</location>
        <topology evidence="1">Multi-pass membrane protein</topology>
    </subcellularLocation>
</comment>
<name>A0A091A4E5_PAEMA</name>
<feature type="transmembrane region" description="Helical" evidence="6">
    <location>
        <begin position="185"/>
        <end position="206"/>
    </location>
</feature>
<dbReference type="PANTHER" id="PTHR30086">
    <property type="entry name" value="ARGININE EXPORTER PROTEIN ARGO"/>
    <property type="match status" value="1"/>
</dbReference>
<feature type="transmembrane region" description="Helical" evidence="6">
    <location>
        <begin position="40"/>
        <end position="67"/>
    </location>
</feature>
<sequence>MVWEWLLKGVLLGLAIAAPLGPIGIFCIQKTLSSGFKSGLFSGLGAATADAIYGSIAGLGLSSFISYLMGYKALFQSLGGLFICYLGFRFFINPPQGQLQTQPVQKSSLNSYTATFLLTLSNPVTIVSFLGIFSVSGVVSSSAGSKAIPLLVGGVFLGSVLWWLFLVSAVSFLRAKMLNGPGLSIFNKLSGLVMLGFGVSAFIQLVKG</sequence>
<accession>A0A091A4E5</accession>
<dbReference type="RefSeq" id="WP_036620803.1">
    <property type="nucleotide sequence ID" value="NZ_CP086393.1"/>
</dbReference>
<dbReference type="GO" id="GO:0015171">
    <property type="term" value="F:amino acid transmembrane transporter activity"/>
    <property type="evidence" value="ECO:0007669"/>
    <property type="project" value="TreeGrafter"/>
</dbReference>
<dbReference type="GO" id="GO:0005886">
    <property type="term" value="C:plasma membrane"/>
    <property type="evidence" value="ECO:0007669"/>
    <property type="project" value="UniProtKB-SubCell"/>
</dbReference>
<dbReference type="GeneID" id="77012133"/>
<reference evidence="7 8" key="1">
    <citation type="submission" date="2014-04" db="EMBL/GenBank/DDBJ databases">
        <authorList>
            <person name="Bishop-Lilly K.A."/>
            <person name="Broomall S.M."/>
            <person name="Chain P.S."/>
            <person name="Chertkov O."/>
            <person name="Coyne S.R."/>
            <person name="Daligault H.E."/>
            <person name="Davenport K.W."/>
            <person name="Erkkila T."/>
            <person name="Frey K.G."/>
            <person name="Gibbons H.S."/>
            <person name="Gu W."/>
            <person name="Jaissle J."/>
            <person name="Johnson S.L."/>
            <person name="Koroleva G.I."/>
            <person name="Ladner J.T."/>
            <person name="Lo C.-C."/>
            <person name="Minogue T.D."/>
            <person name="Munk C."/>
            <person name="Palacios G.F."/>
            <person name="Redden C.L."/>
            <person name="Rosenzweig C.N."/>
            <person name="Scholz M.B."/>
            <person name="Teshima H."/>
            <person name="Xu Y."/>
        </authorList>
    </citation>
    <scope>NUCLEOTIDE SEQUENCE [LARGE SCALE GENOMIC DNA]</scope>
    <source>
        <strain evidence="7 8">8244</strain>
    </source>
</reference>